<gene>
    <name evidence="3" type="ORF">CLV43_110276</name>
</gene>
<keyword evidence="4" id="KW-1185">Reference proteome</keyword>
<dbReference type="Gene3D" id="2.60.40.1180">
    <property type="entry name" value="Golgi alpha-mannosidase II"/>
    <property type="match status" value="1"/>
</dbReference>
<dbReference type="EMBL" id="PVTF01000010">
    <property type="protein sequence ID" value="PRY37464.1"/>
    <property type="molecule type" value="Genomic_DNA"/>
</dbReference>
<keyword evidence="3" id="KW-0378">Hydrolase</keyword>
<evidence type="ECO:0000259" key="2">
    <source>
        <dbReference type="Pfam" id="PF16862"/>
    </source>
</evidence>
<evidence type="ECO:0000313" key="4">
    <source>
        <dbReference type="Proteomes" id="UP000239494"/>
    </source>
</evidence>
<dbReference type="RefSeq" id="WP_146174975.1">
    <property type="nucleotide sequence ID" value="NZ_PVTF01000010.1"/>
</dbReference>
<protein>
    <submittedName>
        <fullName evidence="3">Glycosyl hydrolase family 79</fullName>
    </submittedName>
</protein>
<reference evidence="3 4" key="1">
    <citation type="submission" date="2018-03" db="EMBL/GenBank/DDBJ databases">
        <title>Genomic Encyclopedia of Archaeal and Bacterial Type Strains, Phase II (KMG-II): from individual species to whole genera.</title>
        <authorList>
            <person name="Goeker M."/>
        </authorList>
    </citation>
    <scope>NUCLEOTIDE SEQUENCE [LARGE SCALE GENOMIC DNA]</scope>
    <source>
        <strain evidence="3 4">DSM 44720</strain>
    </source>
</reference>
<dbReference type="PANTHER" id="PTHR36183:SF2">
    <property type="entry name" value="BETA-GLUCURONIDASE C-TERMINAL DOMAIN-CONTAINING PROTEIN"/>
    <property type="match status" value="1"/>
</dbReference>
<dbReference type="InterPro" id="IPR017853">
    <property type="entry name" value="GH"/>
</dbReference>
<dbReference type="InterPro" id="IPR013780">
    <property type="entry name" value="Glyco_hydro_b"/>
</dbReference>
<evidence type="ECO:0000313" key="3">
    <source>
        <dbReference type="EMBL" id="PRY37464.1"/>
    </source>
</evidence>
<accession>A0A2T0SVL8</accession>
<evidence type="ECO:0000256" key="1">
    <source>
        <dbReference type="SAM" id="SignalP"/>
    </source>
</evidence>
<feature type="chain" id="PRO_5015555807" evidence="1">
    <location>
        <begin position="29"/>
        <end position="487"/>
    </location>
</feature>
<organism evidence="3 4">
    <name type="scientific">Umezawaea tangerina</name>
    <dbReference type="NCBI Taxonomy" id="84725"/>
    <lineage>
        <taxon>Bacteria</taxon>
        <taxon>Bacillati</taxon>
        <taxon>Actinomycetota</taxon>
        <taxon>Actinomycetes</taxon>
        <taxon>Pseudonocardiales</taxon>
        <taxon>Pseudonocardiaceae</taxon>
        <taxon>Umezawaea</taxon>
    </lineage>
</organism>
<keyword evidence="1" id="KW-0732">Signal</keyword>
<dbReference type="AlphaFoldDB" id="A0A2T0SVL8"/>
<dbReference type="SUPFAM" id="SSF51445">
    <property type="entry name" value="(Trans)glycosidases"/>
    <property type="match status" value="1"/>
</dbReference>
<proteinExistence type="predicted"/>
<dbReference type="GO" id="GO:0016787">
    <property type="term" value="F:hydrolase activity"/>
    <property type="evidence" value="ECO:0007669"/>
    <property type="project" value="UniProtKB-KW"/>
</dbReference>
<dbReference type="PROSITE" id="PS51257">
    <property type="entry name" value="PROKAR_LIPOPROTEIN"/>
    <property type="match status" value="1"/>
</dbReference>
<sequence>MSTTRWRTAVCAVAVVACTGGTTGVAVADPVSTATIAIDFDHPAGRIASDFVGLSFEMRELGIGNLDAAKGNAAALFRTLGRGNVRVSGNTLDRDTLWVPEGQQPPNPLPSWVNDVVTPSDVKRLNRFLSVTGWTALVGINLGRWDAGLGVDQARAMSSILGPRLVAAECGNEPDQWVGKGFRPAGYAYPDYRADWGTCAAAVGGKRVAGPDTAGTSSSWAASLAADERDRLAMLTVHQYSAGPDATIATLLSPATVTAQLRSVSANLAAAKANGLPFRVDEANSAYGGGVDGVSNRFASALWGLDYSMQMARAGVDGINVHGGLGVCDAPIWNGKFQRYTPICAATAADEQAQVYKAMPIYYGLWMARRMGAGRFLPVTLSTDRNTTAYAVRGDDGRTRIAVVQKDDTTAAPVHLDIAVGPRTRSADVLRLTGDSLGAEATAVQGATVDRQGHLSPGPAERVRARGGSLGVDVRAGSAVLITLDGC</sequence>
<dbReference type="InterPro" id="IPR052974">
    <property type="entry name" value="GH79_Enzymes"/>
</dbReference>
<dbReference type="PANTHER" id="PTHR36183">
    <property type="entry name" value="BETA-GLUCURONIDASE"/>
    <property type="match status" value="1"/>
</dbReference>
<dbReference type="OrthoDB" id="5166947at2"/>
<feature type="domain" description="Beta-glucuronidase C-terminal" evidence="2">
    <location>
        <begin position="389"/>
        <end position="481"/>
    </location>
</feature>
<dbReference type="InterPro" id="IPR031728">
    <property type="entry name" value="GlcAase_C"/>
</dbReference>
<dbReference type="Pfam" id="PF16862">
    <property type="entry name" value="Glyco_hydro_79C"/>
    <property type="match status" value="1"/>
</dbReference>
<dbReference type="Proteomes" id="UP000239494">
    <property type="component" value="Unassembled WGS sequence"/>
</dbReference>
<name>A0A2T0SVL8_9PSEU</name>
<dbReference type="Gene3D" id="3.20.20.80">
    <property type="entry name" value="Glycosidases"/>
    <property type="match status" value="1"/>
</dbReference>
<comment type="caution">
    <text evidence="3">The sequence shown here is derived from an EMBL/GenBank/DDBJ whole genome shotgun (WGS) entry which is preliminary data.</text>
</comment>
<feature type="signal peptide" evidence="1">
    <location>
        <begin position="1"/>
        <end position="28"/>
    </location>
</feature>